<dbReference type="PRINTS" id="PR00260">
    <property type="entry name" value="CHEMTRNSDUCR"/>
</dbReference>
<keyword evidence="5" id="KW-0812">Transmembrane</keyword>
<reference evidence="8 9" key="1">
    <citation type="submission" date="2020-08" db="EMBL/GenBank/DDBJ databases">
        <title>Phenotypic and transcriptomic analysis of seven clinical Stenotrophomonas maltophilia isolates identify a small set of shared and commonly regulated genes involved in biofilm lifestyle.</title>
        <authorList>
            <person name="Alio I."/>
            <person name="Gudzuhn M."/>
            <person name="Streit W."/>
        </authorList>
    </citation>
    <scope>NUCLEOTIDE SEQUENCE [LARGE SCALE GENOMIC DNA]</scope>
    <source>
        <strain evidence="8 9">UHH_SKK55</strain>
    </source>
</reference>
<dbReference type="SUPFAM" id="SSF58104">
    <property type="entry name" value="Methyl-accepting chemotaxis protein (MCP) signaling domain"/>
    <property type="match status" value="1"/>
</dbReference>
<dbReference type="InterPro" id="IPR047347">
    <property type="entry name" value="YvaQ-like_sensor"/>
</dbReference>
<keyword evidence="2 4" id="KW-0807">Transducer</keyword>
<dbReference type="CDD" id="cd19411">
    <property type="entry name" value="MCP2201-like_sensor"/>
    <property type="match status" value="1"/>
</dbReference>
<dbReference type="Pfam" id="PF00672">
    <property type="entry name" value="HAMP"/>
    <property type="match status" value="1"/>
</dbReference>
<dbReference type="Pfam" id="PF18575">
    <property type="entry name" value="HAMP_N3"/>
    <property type="match status" value="1"/>
</dbReference>
<dbReference type="Gene3D" id="1.10.287.950">
    <property type="entry name" value="Methyl-accepting chemotaxis protein"/>
    <property type="match status" value="1"/>
</dbReference>
<feature type="domain" description="Methyl-accepting transducer" evidence="6">
    <location>
        <begin position="455"/>
        <end position="684"/>
    </location>
</feature>
<evidence type="ECO:0000256" key="3">
    <source>
        <dbReference type="ARBA" id="ARBA00029447"/>
    </source>
</evidence>
<dbReference type="PROSITE" id="PS50885">
    <property type="entry name" value="HAMP"/>
    <property type="match status" value="2"/>
</dbReference>
<dbReference type="GO" id="GO:0004888">
    <property type="term" value="F:transmembrane signaling receptor activity"/>
    <property type="evidence" value="ECO:0007669"/>
    <property type="project" value="InterPro"/>
</dbReference>
<dbReference type="CDD" id="cd06225">
    <property type="entry name" value="HAMP"/>
    <property type="match status" value="1"/>
</dbReference>
<dbReference type="SUPFAM" id="SSF158472">
    <property type="entry name" value="HAMP domain-like"/>
    <property type="match status" value="1"/>
</dbReference>
<dbReference type="PANTHER" id="PTHR43531:SF14">
    <property type="entry name" value="METHYL-ACCEPTING CHEMOTAXIS PROTEIN I-RELATED"/>
    <property type="match status" value="1"/>
</dbReference>
<evidence type="ECO:0000313" key="8">
    <source>
        <dbReference type="EMBL" id="QNG78945.1"/>
    </source>
</evidence>
<dbReference type="GO" id="GO:0007165">
    <property type="term" value="P:signal transduction"/>
    <property type="evidence" value="ECO:0007669"/>
    <property type="project" value="UniProtKB-KW"/>
</dbReference>
<evidence type="ECO:0000256" key="2">
    <source>
        <dbReference type="ARBA" id="ARBA00023224"/>
    </source>
</evidence>
<dbReference type="Pfam" id="PF00015">
    <property type="entry name" value="MCPsignal"/>
    <property type="match status" value="1"/>
</dbReference>
<dbReference type="SMART" id="SM00283">
    <property type="entry name" value="MA"/>
    <property type="match status" value="1"/>
</dbReference>
<dbReference type="InterPro" id="IPR051310">
    <property type="entry name" value="MCP_chemotaxis"/>
</dbReference>
<dbReference type="SMART" id="SM00304">
    <property type="entry name" value="HAMP"/>
    <property type="match status" value="3"/>
</dbReference>
<keyword evidence="1" id="KW-0488">Methylation</keyword>
<evidence type="ECO:0000259" key="7">
    <source>
        <dbReference type="PROSITE" id="PS50885"/>
    </source>
</evidence>
<evidence type="ECO:0000256" key="1">
    <source>
        <dbReference type="ARBA" id="ARBA00022481"/>
    </source>
</evidence>
<accession>A0AAX1IF64</accession>
<comment type="similarity">
    <text evidence="3">Belongs to the methyl-accepting chemotaxis (MCP) protein family.</text>
</comment>
<organism evidence="8 9">
    <name type="scientific">Stenotrophomonas maltophilia</name>
    <name type="common">Pseudomonas maltophilia</name>
    <name type="synonym">Xanthomonas maltophilia</name>
    <dbReference type="NCBI Taxonomy" id="40324"/>
    <lineage>
        <taxon>Bacteria</taxon>
        <taxon>Pseudomonadati</taxon>
        <taxon>Pseudomonadota</taxon>
        <taxon>Gammaproteobacteria</taxon>
        <taxon>Lysobacterales</taxon>
        <taxon>Lysobacteraceae</taxon>
        <taxon>Stenotrophomonas</taxon>
        <taxon>Stenotrophomonas maltophilia group</taxon>
    </lineage>
</organism>
<dbReference type="Pfam" id="PF12729">
    <property type="entry name" value="4HB_MCP_1"/>
    <property type="match status" value="1"/>
</dbReference>
<name>A0AAX1IF64_STEMA</name>
<feature type="transmembrane region" description="Helical" evidence="5">
    <location>
        <begin position="20"/>
        <end position="40"/>
    </location>
</feature>
<sequence length="746" mass="79719">MIKGIEMLALRNLRVGSRLGAGFGLLLLFIVAIVGLALYGNHLKSAQFSKVVDVNMVKMRLLNEMLDTNNAVLMHRRLMVIKRGEDFDKDYQKAQELSQTYDGIWAKYIKIPRDATGDALVAKIDAARKATDASTQHLHERMKAGDFDGAAKELLAEHGLATAWNETISTLLRHQETLTARSREEYRSTESWTGTLSIVFGVLSLILGSLAAWAITRSLTRPLEGAVKLADGIANGRLDNSIDASGNDEVTQLLRSMQHMQAQLQSVMAAQGELARQHDAGSLSYRMDEGAFPGDYGRMVHETNALVGSHVQVQNRLIEVMKHYARGDLSVDMDPLPGEKAAITQAMDETKTSLSAINSEIRRLATAAAAGDFSLRGDEGRFAYDFRDMVAGLNRLMQTTDENLVQVSTLLQAISRGDLTVRMQGDFHGVFARMRDDCNATVDQLKQIVGRIQSSASSINLAAGEIASGNTDLSRRTEQQAANLEETAASMEELTSTVKQNAEHARQANQLAIGAHGVASQGGEVVGQVVTTMSAIEASSKKIAEIISVIDGIAFQTNILALNAAVEAARAGEQGRGFAVVASEVRTLAQRSAGAAKEIKGLIEDSVGKVADGSALVRQAGTTMGEIVASVQRVTDIMAEISAASQEQSSGIEQVNQAVVQMDETTQQNAALVEEASAAARSMAEQATLLAEAVSVFRTGAATAAAPVRPALAAVAATVTPVRRPAALSPRIEPTLAANAGGWEEF</sequence>
<dbReference type="CDD" id="cd11386">
    <property type="entry name" value="MCP_signal"/>
    <property type="match status" value="1"/>
</dbReference>
<dbReference type="FunFam" id="1.10.287.950:FF:000002">
    <property type="entry name" value="Methyl-accepting chemotaxis protein"/>
    <property type="match status" value="1"/>
</dbReference>
<evidence type="ECO:0000313" key="9">
    <source>
        <dbReference type="Proteomes" id="UP000515598"/>
    </source>
</evidence>
<feature type="domain" description="HAMP" evidence="7">
    <location>
        <begin position="217"/>
        <end position="269"/>
    </location>
</feature>
<evidence type="ECO:0000256" key="5">
    <source>
        <dbReference type="SAM" id="Phobius"/>
    </source>
</evidence>
<evidence type="ECO:0000256" key="4">
    <source>
        <dbReference type="PROSITE-ProRule" id="PRU00284"/>
    </source>
</evidence>
<dbReference type="InterPro" id="IPR003660">
    <property type="entry name" value="HAMP_dom"/>
</dbReference>
<dbReference type="Pfam" id="PF18947">
    <property type="entry name" value="HAMP_2"/>
    <property type="match status" value="1"/>
</dbReference>
<proteinExistence type="inferred from homology"/>
<protein>
    <submittedName>
        <fullName evidence="8">Methyl-accepting chemotaxis protein</fullName>
    </submittedName>
</protein>
<dbReference type="InterPro" id="IPR004089">
    <property type="entry name" value="MCPsignal_dom"/>
</dbReference>
<dbReference type="InterPro" id="IPR041395">
    <property type="entry name" value="McpB_HAMP_3rd"/>
</dbReference>
<feature type="transmembrane region" description="Helical" evidence="5">
    <location>
        <begin position="191"/>
        <end position="215"/>
    </location>
</feature>
<feature type="domain" description="HAMP" evidence="7">
    <location>
        <begin position="404"/>
        <end position="450"/>
    </location>
</feature>
<dbReference type="Proteomes" id="UP000515598">
    <property type="component" value="Chromosome"/>
</dbReference>
<dbReference type="InterPro" id="IPR024478">
    <property type="entry name" value="HlyB_4HB_MCP"/>
</dbReference>
<dbReference type="InterPro" id="IPR004090">
    <property type="entry name" value="Chemotax_Me-accpt_rcpt"/>
</dbReference>
<dbReference type="PANTHER" id="PTHR43531">
    <property type="entry name" value="PROTEIN ICFG"/>
    <property type="match status" value="1"/>
</dbReference>
<keyword evidence="5" id="KW-0472">Membrane</keyword>
<gene>
    <name evidence="8" type="ORF">GPNADHDJ_03172</name>
</gene>
<dbReference type="AlphaFoldDB" id="A0AAX1IF64"/>
<dbReference type="GO" id="GO:0006935">
    <property type="term" value="P:chemotaxis"/>
    <property type="evidence" value="ECO:0007669"/>
    <property type="project" value="UniProtKB-KW"/>
</dbReference>
<dbReference type="GO" id="GO:0005886">
    <property type="term" value="C:plasma membrane"/>
    <property type="evidence" value="ECO:0007669"/>
    <property type="project" value="TreeGrafter"/>
</dbReference>
<keyword evidence="5" id="KW-1133">Transmembrane helix</keyword>
<dbReference type="PROSITE" id="PS50111">
    <property type="entry name" value="CHEMOTAXIS_TRANSDUC_2"/>
    <property type="match status" value="1"/>
</dbReference>
<dbReference type="EMBL" id="CP060025">
    <property type="protein sequence ID" value="QNG78945.1"/>
    <property type="molecule type" value="Genomic_DNA"/>
</dbReference>
<dbReference type="Gene3D" id="1.20.120.1530">
    <property type="match status" value="2"/>
</dbReference>
<evidence type="ECO:0000259" key="6">
    <source>
        <dbReference type="PROSITE" id="PS50111"/>
    </source>
</evidence>